<keyword evidence="9" id="KW-1185">Reference proteome</keyword>
<evidence type="ECO:0000256" key="3">
    <source>
        <dbReference type="ARBA" id="ARBA00022777"/>
    </source>
</evidence>
<evidence type="ECO:0000313" key="8">
    <source>
        <dbReference type="EMBL" id="CAD8185452.1"/>
    </source>
</evidence>
<dbReference type="InterPro" id="IPR008271">
    <property type="entry name" value="Ser/Thr_kinase_AS"/>
</dbReference>
<dbReference type="GO" id="GO:0005776">
    <property type="term" value="C:autophagosome"/>
    <property type="evidence" value="ECO:0007669"/>
    <property type="project" value="TreeGrafter"/>
</dbReference>
<gene>
    <name evidence="8" type="ORF">POCTA_138.1.T0850181</name>
</gene>
<dbReference type="GO" id="GO:0005829">
    <property type="term" value="C:cytosol"/>
    <property type="evidence" value="ECO:0007669"/>
    <property type="project" value="TreeGrafter"/>
</dbReference>
<dbReference type="Pfam" id="PF00069">
    <property type="entry name" value="Pkinase"/>
    <property type="match status" value="1"/>
</dbReference>
<dbReference type="PROSITE" id="PS50011">
    <property type="entry name" value="PROTEIN_KINASE_DOM"/>
    <property type="match status" value="1"/>
</dbReference>
<evidence type="ECO:0000259" key="7">
    <source>
        <dbReference type="PROSITE" id="PS50011"/>
    </source>
</evidence>
<feature type="domain" description="Protein kinase" evidence="7">
    <location>
        <begin position="133"/>
        <end position="392"/>
    </location>
</feature>
<dbReference type="GO" id="GO:0000045">
    <property type="term" value="P:autophagosome assembly"/>
    <property type="evidence" value="ECO:0007669"/>
    <property type="project" value="TreeGrafter"/>
</dbReference>
<sequence length="1430" mass="170560">MHHTYANDELHKGMNKNSGNSHFGGLGQITKIIHEIDVSIIKIKKFSVKTIIDCDIIIRQNQRIKSDWNFDCPYQFQNIHLFRIEIAVFQMNLQSVNIFQKCIRNFSYYLQFIQLQEMNQQKKTIFTQKKAVYVLEEQLGQGTGGYVYRAYKVCNHQKQYVALKVQPNLNYTEQQTLEILTKQHLNHVVNILDLDSYNNEIIITMDLADGPFQRFWSLSKINDAEEILRYFIQIAKGTQELHQLYLIHRDLKLENVVYQEINNVKHLKLCDTGLIRQQNGMKTMMVGTPYYMPPEQINKQIYDEKADIWALGMILFEMLSRRTMVRGNSVQDILNNILNLSQESIYFQIDQLRINKQEGVNDIKSLLKKMIVRECKQRVDAKYVVKELERILNIQSLQGYNGQNNMQIVRPEIMEQIRFEIQKEFDIKFQEEQEKLAEQHKLDIEQHKNEITEYYQKQLIEQKIKVQKETEENLKAQQQNELQILQEEYNKKIANCNQQQIEGLKYQYQEDKQKLITQMEQNFKIKYEQEAKNKEIQLQKEMEFQIQAQLQNRQQVSKLLLKEQLNKYYQEEFEQKSRSFAKFQQLLMSIQQSLNRNKISIEMQQKELIQQQILYQSQKCQKFIADYKYQLQYRLNLIEEINQKLSQLEITIEFLPQNQCCNLIKENIQKLEEIKNLHQDLIVPNLVETFIQNCNQELNSIREEQQYQQIQEENSLLKSVLESSEKLASKLQDLFLKLKEELKKGNEIIGALIQKDSEFVSSYEAMNQQYNSLYVEFQILQNSIKLGKEEKLKLDLIEKQNKHMINLTDMLNKIAFNLDSVITILQLQKNKEQQIIQDQLQNLIVIIEDWEKKKDQINYQQQQSNFFIELKKQFEEMSKELDVLLEIKNRVVLLINELKQNKNQNFNKQFSDIEKDFQISTMKLNLIENYYQKETRRSQLKPKVLQYAQEEQKNTNSILRQLFESVSKRRNDLQNQVQDLQNRCNDNIQLQHIFKQLELIKNICKNQNKIVQDIEMLINQFSMSNFQSIEEINLENSKITSQIKMFSQTLDPLFQSLNEIKKQMTQPEDKYWNDDLLTLKNFSSNLETQFLDVKLKQSEEKIYNKLNDSKEEVYQNIKNCLNTYEGFIEQNEILLKDPNFMKLKAENQGRFTKRTQTFINWATEQQTRILQIQNQVKQQEQQNTDAFLDKFVKDCKEIGSFIEKLKIKINELEQYKNRHQLNEYNELAQQYQIKINDLKFKKQQNQTAFQALHFYAQQNLIVNCADALFELYCLIGRMKIGIDDQIQKNGQQNKQKKQLELNDRSEYLNKIQNCFNILEMKLNEFLKVDMFIKYITNNLMCLGQEFDLSNNEGFEKQLQSIHQGLRVQIKEETQAIQVKNTVKIKSKLKNSDDIKGLQQLMQNYIPKANGYSDQASKMILGLREILKHNY</sequence>
<dbReference type="OMA" id="NCADALF"/>
<feature type="coiled-coil region" evidence="6">
    <location>
        <begin position="430"/>
        <end position="502"/>
    </location>
</feature>
<dbReference type="GO" id="GO:0005524">
    <property type="term" value="F:ATP binding"/>
    <property type="evidence" value="ECO:0007669"/>
    <property type="project" value="UniProtKB-UniRule"/>
</dbReference>
<evidence type="ECO:0000256" key="6">
    <source>
        <dbReference type="SAM" id="Coils"/>
    </source>
</evidence>
<comment type="caution">
    <text evidence="8">The sequence shown here is derived from an EMBL/GenBank/DDBJ whole genome shotgun (WGS) entry which is preliminary data.</text>
</comment>
<organism evidence="8 9">
    <name type="scientific">Paramecium octaurelia</name>
    <dbReference type="NCBI Taxonomy" id="43137"/>
    <lineage>
        <taxon>Eukaryota</taxon>
        <taxon>Sar</taxon>
        <taxon>Alveolata</taxon>
        <taxon>Ciliophora</taxon>
        <taxon>Intramacronucleata</taxon>
        <taxon>Oligohymenophorea</taxon>
        <taxon>Peniculida</taxon>
        <taxon>Parameciidae</taxon>
        <taxon>Paramecium</taxon>
    </lineage>
</organism>
<keyword evidence="3" id="KW-0418">Kinase</keyword>
<keyword evidence="1" id="KW-0808">Transferase</keyword>
<dbReference type="InterPro" id="IPR045269">
    <property type="entry name" value="Atg1-like"/>
</dbReference>
<protein>
    <recommendedName>
        <fullName evidence="7">Protein kinase domain-containing protein</fullName>
    </recommendedName>
</protein>
<evidence type="ECO:0000256" key="1">
    <source>
        <dbReference type="ARBA" id="ARBA00022679"/>
    </source>
</evidence>
<evidence type="ECO:0000256" key="2">
    <source>
        <dbReference type="ARBA" id="ARBA00022741"/>
    </source>
</evidence>
<evidence type="ECO:0000256" key="5">
    <source>
        <dbReference type="PROSITE-ProRule" id="PRU10141"/>
    </source>
</evidence>
<evidence type="ECO:0000313" key="9">
    <source>
        <dbReference type="Proteomes" id="UP000683925"/>
    </source>
</evidence>
<dbReference type="PANTHER" id="PTHR24348">
    <property type="entry name" value="SERINE/THREONINE-PROTEIN KINASE UNC-51-RELATED"/>
    <property type="match status" value="1"/>
</dbReference>
<keyword evidence="6" id="KW-0175">Coiled coil</keyword>
<dbReference type="PROSITE" id="PS00108">
    <property type="entry name" value="PROTEIN_KINASE_ST"/>
    <property type="match status" value="1"/>
</dbReference>
<dbReference type="Proteomes" id="UP000683925">
    <property type="component" value="Unassembled WGS sequence"/>
</dbReference>
<dbReference type="InterPro" id="IPR017441">
    <property type="entry name" value="Protein_kinase_ATP_BS"/>
</dbReference>
<dbReference type="GO" id="GO:0010506">
    <property type="term" value="P:regulation of autophagy"/>
    <property type="evidence" value="ECO:0007669"/>
    <property type="project" value="InterPro"/>
</dbReference>
<feature type="binding site" evidence="5">
    <location>
        <position position="164"/>
    </location>
    <ligand>
        <name>ATP</name>
        <dbReference type="ChEBI" id="CHEBI:30616"/>
    </ligand>
</feature>
<dbReference type="InterPro" id="IPR000719">
    <property type="entry name" value="Prot_kinase_dom"/>
</dbReference>
<accession>A0A8S1WA62</accession>
<dbReference type="OrthoDB" id="311182at2759"/>
<dbReference type="PANTHER" id="PTHR24348:SF22">
    <property type="entry name" value="NON-SPECIFIC SERINE_THREONINE PROTEIN KINASE"/>
    <property type="match status" value="1"/>
</dbReference>
<dbReference type="PROSITE" id="PS00107">
    <property type="entry name" value="PROTEIN_KINASE_ATP"/>
    <property type="match status" value="1"/>
</dbReference>
<reference evidence="8" key="1">
    <citation type="submission" date="2021-01" db="EMBL/GenBank/DDBJ databases">
        <authorList>
            <consortium name="Genoscope - CEA"/>
            <person name="William W."/>
        </authorList>
    </citation>
    <scope>NUCLEOTIDE SEQUENCE</scope>
</reference>
<dbReference type="GO" id="GO:0000407">
    <property type="term" value="C:phagophore assembly site"/>
    <property type="evidence" value="ECO:0007669"/>
    <property type="project" value="TreeGrafter"/>
</dbReference>
<proteinExistence type="predicted"/>
<feature type="coiled-coil region" evidence="6">
    <location>
        <begin position="1162"/>
        <end position="1241"/>
    </location>
</feature>
<dbReference type="EMBL" id="CAJJDP010000084">
    <property type="protein sequence ID" value="CAD8185452.1"/>
    <property type="molecule type" value="Genomic_DNA"/>
</dbReference>
<feature type="coiled-coil region" evidence="6">
    <location>
        <begin position="963"/>
        <end position="990"/>
    </location>
</feature>
<dbReference type="SMART" id="SM00220">
    <property type="entry name" value="S_TKc"/>
    <property type="match status" value="1"/>
</dbReference>
<keyword evidence="2 5" id="KW-0547">Nucleotide-binding</keyword>
<name>A0A8S1WA62_PAROT</name>
<dbReference type="GO" id="GO:0016020">
    <property type="term" value="C:membrane"/>
    <property type="evidence" value="ECO:0007669"/>
    <property type="project" value="TreeGrafter"/>
</dbReference>
<evidence type="ECO:0000256" key="4">
    <source>
        <dbReference type="ARBA" id="ARBA00022840"/>
    </source>
</evidence>
<dbReference type="GO" id="GO:0004674">
    <property type="term" value="F:protein serine/threonine kinase activity"/>
    <property type="evidence" value="ECO:0007669"/>
    <property type="project" value="InterPro"/>
</dbReference>
<keyword evidence="4 5" id="KW-0067">ATP-binding</keyword>